<dbReference type="GO" id="GO:0016887">
    <property type="term" value="F:ATP hydrolysis activity"/>
    <property type="evidence" value="ECO:0007669"/>
    <property type="project" value="InterPro"/>
</dbReference>
<keyword evidence="8 13" id="KW-0067">ATP-binding</keyword>
<dbReference type="InterPro" id="IPR023214">
    <property type="entry name" value="HAD_sf"/>
</dbReference>
<keyword evidence="7" id="KW-0813">Transport</keyword>
<dbReference type="InterPro" id="IPR018303">
    <property type="entry name" value="ATPase_P-typ_P_site"/>
</dbReference>
<dbReference type="InterPro" id="IPR044492">
    <property type="entry name" value="P_typ_ATPase_HD_dom"/>
</dbReference>
<dbReference type="GO" id="GO:0005507">
    <property type="term" value="F:copper ion binding"/>
    <property type="evidence" value="ECO:0007669"/>
    <property type="project" value="TreeGrafter"/>
</dbReference>
<comment type="subcellular location">
    <subcellularLocation>
        <location evidence="1">Cell membrane</location>
        <topology evidence="1">Multi-pass membrane protein</topology>
    </subcellularLocation>
</comment>
<dbReference type="AlphaFoldDB" id="A0A2U1F745"/>
<organism evidence="15 16">
    <name type="scientific">Actinomycetospora cinnamomea</name>
    <dbReference type="NCBI Taxonomy" id="663609"/>
    <lineage>
        <taxon>Bacteria</taxon>
        <taxon>Bacillati</taxon>
        <taxon>Actinomycetota</taxon>
        <taxon>Actinomycetes</taxon>
        <taxon>Pseudonocardiales</taxon>
        <taxon>Pseudonocardiaceae</taxon>
        <taxon>Actinomycetospora</taxon>
    </lineage>
</organism>
<evidence type="ECO:0000259" key="14">
    <source>
        <dbReference type="PROSITE" id="PS50846"/>
    </source>
</evidence>
<accession>A0A2U1F745</accession>
<dbReference type="InterPro" id="IPR001757">
    <property type="entry name" value="P_typ_ATPase"/>
</dbReference>
<dbReference type="Gene3D" id="3.40.50.1000">
    <property type="entry name" value="HAD superfamily/HAD-like"/>
    <property type="match status" value="1"/>
</dbReference>
<dbReference type="Proteomes" id="UP000245639">
    <property type="component" value="Unassembled WGS sequence"/>
</dbReference>
<dbReference type="PROSITE" id="PS01047">
    <property type="entry name" value="HMA_1"/>
    <property type="match status" value="1"/>
</dbReference>
<protein>
    <submittedName>
        <fullName evidence="15">Cation-transporting P-type ATPase A/B/Cu+-exporting ATPase</fullName>
    </submittedName>
</protein>
<keyword evidence="9" id="KW-1278">Translocase</keyword>
<dbReference type="PROSITE" id="PS00154">
    <property type="entry name" value="ATPASE_E1_E2"/>
    <property type="match status" value="1"/>
</dbReference>
<dbReference type="Pfam" id="PF00122">
    <property type="entry name" value="E1-E2_ATPase"/>
    <property type="match status" value="1"/>
</dbReference>
<dbReference type="PRINTS" id="PR00940">
    <property type="entry name" value="CATPATPASEA"/>
</dbReference>
<evidence type="ECO:0000256" key="2">
    <source>
        <dbReference type="ARBA" id="ARBA00006024"/>
    </source>
</evidence>
<dbReference type="Gene3D" id="2.70.150.10">
    <property type="entry name" value="Calcium-transporting ATPase, cytoplasmic transduction domain A"/>
    <property type="match status" value="1"/>
</dbReference>
<evidence type="ECO:0000256" key="4">
    <source>
        <dbReference type="ARBA" id="ARBA00022692"/>
    </source>
</evidence>
<dbReference type="InterPro" id="IPR023298">
    <property type="entry name" value="ATPase_P-typ_TM_dom_sf"/>
</dbReference>
<dbReference type="PROSITE" id="PS50846">
    <property type="entry name" value="HMA_2"/>
    <property type="match status" value="1"/>
</dbReference>
<keyword evidence="6 13" id="KW-0547">Nucleotide-binding</keyword>
<dbReference type="InterPro" id="IPR017969">
    <property type="entry name" value="Heavy-metal-associated_CS"/>
</dbReference>
<dbReference type="Pfam" id="PF00702">
    <property type="entry name" value="Hydrolase"/>
    <property type="match status" value="1"/>
</dbReference>
<keyword evidence="16" id="KW-1185">Reference proteome</keyword>
<evidence type="ECO:0000256" key="13">
    <source>
        <dbReference type="RuleBase" id="RU362081"/>
    </source>
</evidence>
<dbReference type="FunFam" id="2.70.150.10:FF:000020">
    <property type="entry name" value="Copper-exporting P-type ATPase A"/>
    <property type="match status" value="1"/>
</dbReference>
<dbReference type="SUPFAM" id="SSF81653">
    <property type="entry name" value="Calcium ATPase, transduction domain A"/>
    <property type="match status" value="1"/>
</dbReference>
<evidence type="ECO:0000256" key="10">
    <source>
        <dbReference type="ARBA" id="ARBA00022989"/>
    </source>
</evidence>
<dbReference type="GO" id="GO:0043682">
    <property type="term" value="F:P-type divalent copper transporter activity"/>
    <property type="evidence" value="ECO:0007669"/>
    <property type="project" value="TreeGrafter"/>
</dbReference>
<dbReference type="SUPFAM" id="SSF55008">
    <property type="entry name" value="HMA, heavy metal-associated domain"/>
    <property type="match status" value="1"/>
</dbReference>
<keyword evidence="5 13" id="KW-0479">Metal-binding</keyword>
<dbReference type="EMBL" id="QEKW01000010">
    <property type="protein sequence ID" value="PVZ08015.1"/>
    <property type="molecule type" value="Genomic_DNA"/>
</dbReference>
<keyword evidence="11" id="KW-0186">Copper</keyword>
<dbReference type="InterPro" id="IPR027256">
    <property type="entry name" value="P-typ_ATPase_IB"/>
</dbReference>
<feature type="transmembrane region" description="Helical" evidence="13">
    <location>
        <begin position="115"/>
        <end position="136"/>
    </location>
</feature>
<evidence type="ECO:0000256" key="5">
    <source>
        <dbReference type="ARBA" id="ARBA00022723"/>
    </source>
</evidence>
<dbReference type="CDD" id="cd00371">
    <property type="entry name" value="HMA"/>
    <property type="match status" value="1"/>
</dbReference>
<dbReference type="PANTHER" id="PTHR43520:SF8">
    <property type="entry name" value="P-TYPE CU(+) TRANSPORTER"/>
    <property type="match status" value="1"/>
</dbReference>
<proteinExistence type="inferred from homology"/>
<dbReference type="GO" id="GO:0005524">
    <property type="term" value="F:ATP binding"/>
    <property type="evidence" value="ECO:0007669"/>
    <property type="project" value="UniProtKB-UniRule"/>
</dbReference>
<feature type="transmembrane region" description="Helical" evidence="13">
    <location>
        <begin position="372"/>
        <end position="394"/>
    </location>
</feature>
<sequence>MTATSGATSGTVSTPTSGAAPAVVDLEVGGMSCAACAARIERRLNKLDGVEATVDYAGEGARVVVSSPEVTTATLVDTVGRLGYTARPARAAEAGDTATDDPAEDAELRDLWRRLVVAAALFVPVADLALAMTAVPSLRFPGWAWVLAALAAPVVVWSAWPLHRRALAGLRRGTTSMDTLVSLGIVAASVWSLGAVLRGAPPAPAESTWELLLHPTGPVYLEVAAGVTTFVLAGRYVERRARRASGDALAALARLAARDVAVLDEDGTERRVPVAELGVGARFVVRPGEKVAADGRVVAGRSAVDRSMLTGEPVPEDVGVGDRVVGGTVATSGRLVVEATAVGEATALAGMVRLVRDARADKADVARLVDRIAAWFVPAVVGLAVLTGLGWWLATDDVARAFSPALAVLVIACPCALGLATPMAMVVASGRGARRGIFLKGHHALETSRRVDTVVLDKTGTLTTGRMAVVAVLGSAPDIVLERAAAVERGSEHAIAGAIVAHAAGAVGEPEDFEALPGLGARARVDGVSVTVGRPDLVGAVPASLSSDWAAAEAAGHTVVAVGWDAGDGAAVRGAVVLADEVKPSAAPAVAALRAAGLHPVLLTGDHERAARTVADAVGIDDVVAGVLPEGKLALLAERRAAGAVVAMVGDGVNDGPALAAADLGLAVGSGADVALDAADVILVRDDLTAVPEALALARATHRTIRVNLGWAFGYNVAAIPLAVAGLLNPLLAGLAMALSSLLVVSSSLRLRGK</sequence>
<feature type="transmembrane region" description="Helical" evidence="13">
    <location>
        <begin position="406"/>
        <end position="428"/>
    </location>
</feature>
<comment type="caution">
    <text evidence="15">The sequence shown here is derived from an EMBL/GenBank/DDBJ whole genome shotgun (WGS) entry which is preliminary data.</text>
</comment>
<evidence type="ECO:0000256" key="3">
    <source>
        <dbReference type="ARBA" id="ARBA00022475"/>
    </source>
</evidence>
<keyword evidence="7" id="KW-0187">Copper transport</keyword>
<keyword evidence="12 13" id="KW-0472">Membrane</keyword>
<dbReference type="NCBIfam" id="TIGR01511">
    <property type="entry name" value="ATPase-IB1_Cu"/>
    <property type="match status" value="1"/>
</dbReference>
<keyword evidence="3 13" id="KW-1003">Cell membrane</keyword>
<name>A0A2U1F745_9PSEU</name>
<dbReference type="GO" id="GO:0005886">
    <property type="term" value="C:plasma membrane"/>
    <property type="evidence" value="ECO:0007669"/>
    <property type="project" value="UniProtKB-SubCell"/>
</dbReference>
<comment type="similarity">
    <text evidence="2 13">Belongs to the cation transport ATPase (P-type) (TC 3.A.3) family. Type IB subfamily.</text>
</comment>
<keyword evidence="10 13" id="KW-1133">Transmembrane helix</keyword>
<dbReference type="InterPro" id="IPR006121">
    <property type="entry name" value="HMA_dom"/>
</dbReference>
<reference evidence="15 16" key="1">
    <citation type="submission" date="2018-04" db="EMBL/GenBank/DDBJ databases">
        <title>Genomic Encyclopedia of Type Strains, Phase IV (KMG-IV): sequencing the most valuable type-strain genomes for metagenomic binning, comparative biology and taxonomic classification.</title>
        <authorList>
            <person name="Goeker M."/>
        </authorList>
    </citation>
    <scope>NUCLEOTIDE SEQUENCE [LARGE SCALE GENOMIC DNA]</scope>
    <source>
        <strain evidence="15 16">DSM 45771</strain>
    </source>
</reference>
<evidence type="ECO:0000256" key="11">
    <source>
        <dbReference type="ARBA" id="ARBA00023008"/>
    </source>
</evidence>
<feature type="transmembrane region" description="Helical" evidence="13">
    <location>
        <begin position="707"/>
        <end position="725"/>
    </location>
</feature>
<dbReference type="RefSeq" id="WP_341477326.1">
    <property type="nucleotide sequence ID" value="NZ_QEKW01000010.1"/>
</dbReference>
<feature type="transmembrane region" description="Helical" evidence="13">
    <location>
        <begin position="219"/>
        <end position="237"/>
    </location>
</feature>
<feature type="domain" description="HMA" evidence="14">
    <location>
        <begin position="22"/>
        <end position="87"/>
    </location>
</feature>
<evidence type="ECO:0000313" key="16">
    <source>
        <dbReference type="Proteomes" id="UP000245639"/>
    </source>
</evidence>
<dbReference type="InterPro" id="IPR036412">
    <property type="entry name" value="HAD-like_sf"/>
</dbReference>
<dbReference type="Gene3D" id="3.30.70.100">
    <property type="match status" value="1"/>
</dbReference>
<evidence type="ECO:0000256" key="1">
    <source>
        <dbReference type="ARBA" id="ARBA00004651"/>
    </source>
</evidence>
<evidence type="ECO:0000256" key="6">
    <source>
        <dbReference type="ARBA" id="ARBA00022741"/>
    </source>
</evidence>
<evidence type="ECO:0000256" key="8">
    <source>
        <dbReference type="ARBA" id="ARBA00022840"/>
    </source>
</evidence>
<dbReference type="Pfam" id="PF00403">
    <property type="entry name" value="HMA"/>
    <property type="match status" value="1"/>
</dbReference>
<gene>
    <name evidence="15" type="ORF">C8D89_110169</name>
</gene>
<dbReference type="SFLD" id="SFLDF00027">
    <property type="entry name" value="p-type_atpase"/>
    <property type="match status" value="1"/>
</dbReference>
<dbReference type="PRINTS" id="PR00119">
    <property type="entry name" value="CATATPASE"/>
</dbReference>
<keyword evidence="7" id="KW-0406">Ion transport</keyword>
<dbReference type="InterPro" id="IPR008250">
    <property type="entry name" value="ATPase_P-typ_transduc_dom_A_sf"/>
</dbReference>
<dbReference type="SUPFAM" id="SSF81665">
    <property type="entry name" value="Calcium ATPase, transmembrane domain M"/>
    <property type="match status" value="1"/>
</dbReference>
<dbReference type="SUPFAM" id="SSF56784">
    <property type="entry name" value="HAD-like"/>
    <property type="match status" value="1"/>
</dbReference>
<dbReference type="InterPro" id="IPR023299">
    <property type="entry name" value="ATPase_P-typ_cyto_dom_N"/>
</dbReference>
<dbReference type="GO" id="GO:0055070">
    <property type="term" value="P:copper ion homeostasis"/>
    <property type="evidence" value="ECO:0007669"/>
    <property type="project" value="TreeGrafter"/>
</dbReference>
<feature type="transmembrane region" description="Helical" evidence="13">
    <location>
        <begin position="142"/>
        <end position="160"/>
    </location>
</feature>
<dbReference type="SFLD" id="SFLDS00003">
    <property type="entry name" value="Haloacid_Dehalogenase"/>
    <property type="match status" value="1"/>
</dbReference>
<dbReference type="NCBIfam" id="TIGR01494">
    <property type="entry name" value="ATPase_P-type"/>
    <property type="match status" value="1"/>
</dbReference>
<dbReference type="NCBIfam" id="TIGR01525">
    <property type="entry name" value="ATPase-IB_hvy"/>
    <property type="match status" value="1"/>
</dbReference>
<feature type="transmembrane region" description="Helical" evidence="13">
    <location>
        <begin position="180"/>
        <end position="199"/>
    </location>
</feature>
<evidence type="ECO:0000313" key="15">
    <source>
        <dbReference type="EMBL" id="PVZ08015.1"/>
    </source>
</evidence>
<feature type="transmembrane region" description="Helical" evidence="13">
    <location>
        <begin position="731"/>
        <end position="751"/>
    </location>
</feature>
<evidence type="ECO:0000256" key="9">
    <source>
        <dbReference type="ARBA" id="ARBA00022967"/>
    </source>
</evidence>
<keyword evidence="4 13" id="KW-0812">Transmembrane</keyword>
<dbReference type="InterPro" id="IPR036163">
    <property type="entry name" value="HMA_dom_sf"/>
</dbReference>
<dbReference type="SFLD" id="SFLDG00002">
    <property type="entry name" value="C1.7:_P-type_atpase_like"/>
    <property type="match status" value="1"/>
</dbReference>
<evidence type="ECO:0000256" key="12">
    <source>
        <dbReference type="ARBA" id="ARBA00023136"/>
    </source>
</evidence>
<dbReference type="InterPro" id="IPR000579">
    <property type="entry name" value="Cation-trans_P-type_ATPase_A/B"/>
</dbReference>
<evidence type="ECO:0000256" key="7">
    <source>
        <dbReference type="ARBA" id="ARBA00022796"/>
    </source>
</evidence>
<dbReference type="PANTHER" id="PTHR43520">
    <property type="entry name" value="ATP7, ISOFORM B"/>
    <property type="match status" value="1"/>
</dbReference>
<dbReference type="InterPro" id="IPR059000">
    <property type="entry name" value="ATPase_P-type_domA"/>
</dbReference>
<dbReference type="Gene3D" id="3.40.1110.10">
    <property type="entry name" value="Calcium-transporting ATPase, cytoplasmic domain N"/>
    <property type="match status" value="1"/>
</dbReference>